<evidence type="ECO:0000313" key="2">
    <source>
        <dbReference type="Proteomes" id="UP000281553"/>
    </source>
</evidence>
<dbReference type="AlphaFoldDB" id="A0A3P7NTF1"/>
<evidence type="ECO:0000313" key="1">
    <source>
        <dbReference type="EMBL" id="VDN44360.1"/>
    </source>
</evidence>
<reference evidence="1 2" key="1">
    <citation type="submission" date="2018-11" db="EMBL/GenBank/DDBJ databases">
        <authorList>
            <consortium name="Pathogen Informatics"/>
        </authorList>
    </citation>
    <scope>NUCLEOTIDE SEQUENCE [LARGE SCALE GENOMIC DNA]</scope>
</reference>
<sequence length="92" mass="10578">MQPSVIIIIKYIFQFRFIAFNDPQEVSSSLSKTHCYLKNHGLWRDDTEFRQDLDRVVEANKASVRLAPWNCLFYTDVVSSPLAIVTQSSPSP</sequence>
<feature type="non-terminal residue" evidence="1">
    <location>
        <position position="92"/>
    </location>
</feature>
<proteinExistence type="predicted"/>
<accession>A0A3P7NTF1</accession>
<dbReference type="EMBL" id="UYRU01111126">
    <property type="protein sequence ID" value="VDN44360.1"/>
    <property type="molecule type" value="Genomic_DNA"/>
</dbReference>
<dbReference type="Proteomes" id="UP000281553">
    <property type="component" value="Unassembled WGS sequence"/>
</dbReference>
<name>A0A3P7NTF1_DIBLA</name>
<gene>
    <name evidence="1" type="ORF">DILT_LOCUS19318</name>
</gene>
<keyword evidence="2" id="KW-1185">Reference proteome</keyword>
<protein>
    <submittedName>
        <fullName evidence="1">Uncharacterized protein</fullName>
    </submittedName>
</protein>
<organism evidence="1 2">
    <name type="scientific">Dibothriocephalus latus</name>
    <name type="common">Fish tapeworm</name>
    <name type="synonym">Diphyllobothrium latum</name>
    <dbReference type="NCBI Taxonomy" id="60516"/>
    <lineage>
        <taxon>Eukaryota</taxon>
        <taxon>Metazoa</taxon>
        <taxon>Spiralia</taxon>
        <taxon>Lophotrochozoa</taxon>
        <taxon>Platyhelminthes</taxon>
        <taxon>Cestoda</taxon>
        <taxon>Eucestoda</taxon>
        <taxon>Diphyllobothriidea</taxon>
        <taxon>Diphyllobothriidae</taxon>
        <taxon>Dibothriocephalus</taxon>
    </lineage>
</organism>